<dbReference type="Proteomes" id="UP000597338">
    <property type="component" value="Unassembled WGS sequence"/>
</dbReference>
<gene>
    <name evidence="1" type="ORF">GCM10011386_03510</name>
</gene>
<dbReference type="Gene3D" id="3.20.20.70">
    <property type="entry name" value="Aldolase class I"/>
    <property type="match status" value="1"/>
</dbReference>
<dbReference type="InterPro" id="IPR017853">
    <property type="entry name" value="GH"/>
</dbReference>
<dbReference type="SUPFAM" id="SSF51445">
    <property type="entry name" value="(Trans)glycosidases"/>
    <property type="match status" value="1"/>
</dbReference>
<keyword evidence="2" id="KW-1185">Reference proteome</keyword>
<accession>A0ABQ1L159</accession>
<dbReference type="EMBL" id="BMIK01000001">
    <property type="protein sequence ID" value="GGC15040.1"/>
    <property type="molecule type" value="Genomic_DNA"/>
</dbReference>
<proteinExistence type="predicted"/>
<name>A0ABQ1L159_9SPHI</name>
<organism evidence="1 2">
    <name type="scientific">Parapedobacter defluvii</name>
    <dbReference type="NCBI Taxonomy" id="2045106"/>
    <lineage>
        <taxon>Bacteria</taxon>
        <taxon>Pseudomonadati</taxon>
        <taxon>Bacteroidota</taxon>
        <taxon>Sphingobacteriia</taxon>
        <taxon>Sphingobacteriales</taxon>
        <taxon>Sphingobacteriaceae</taxon>
        <taxon>Parapedobacter</taxon>
    </lineage>
</organism>
<protein>
    <recommendedName>
        <fullName evidence="3">Alpha-galactosidase</fullName>
    </recommendedName>
</protein>
<comment type="caution">
    <text evidence="1">The sequence shown here is derived from an EMBL/GenBank/DDBJ whole genome shotgun (WGS) entry which is preliminary data.</text>
</comment>
<reference evidence="2" key="1">
    <citation type="journal article" date="2019" name="Int. J. Syst. Evol. Microbiol.">
        <title>The Global Catalogue of Microorganisms (GCM) 10K type strain sequencing project: providing services to taxonomists for standard genome sequencing and annotation.</title>
        <authorList>
            <consortium name="The Broad Institute Genomics Platform"/>
            <consortium name="The Broad Institute Genome Sequencing Center for Infectious Disease"/>
            <person name="Wu L."/>
            <person name="Ma J."/>
        </authorList>
    </citation>
    <scope>NUCLEOTIDE SEQUENCE [LARGE SCALE GENOMIC DNA]</scope>
    <source>
        <strain evidence="2">CGMCC 1.15342</strain>
    </source>
</reference>
<evidence type="ECO:0008006" key="3">
    <source>
        <dbReference type="Google" id="ProtNLM"/>
    </source>
</evidence>
<dbReference type="InterPro" id="IPR013785">
    <property type="entry name" value="Aldolase_TIM"/>
</dbReference>
<evidence type="ECO:0000313" key="2">
    <source>
        <dbReference type="Proteomes" id="UP000597338"/>
    </source>
</evidence>
<sequence>MLLIKWLICVCFVLFFPIGITRVQAQLPPIVIEDNGSVELNAGLLKRKLQVDEMGVRTEVLSVSDRNILSGKAPELTFRIYCAVPNNAPEGLADASGTESAISLKDDLAETDQLQVNDDDVSNVQQVTWKQVATCSASTWGTVFAEHKIIQFQPEPNVHQLRVRYRSKETGNLDGLAVDVVYEIHGEYPAIRKWIEITNNSKLWLKFDSLMIDDIRLSADYRNIVDLTPSGRGAVSSIRAFSDNDQALGVLQVSEVPSALRVISEEGAMGYHPDHFEWVLGPAERFKSEPVFTYAYTGSSTKTTSAVSTALDRAVETHFQQYLQRVVGLKAFDPSVSVPLWCSWSNYGPLINDHNMKIAADIAADIGIKTMLLDAGWSEAKTPNAIARFSVVPDAANFPDFSQTTTYIRDKGLNTGLWVTCFRDPERSADLKALPGAYSYPKVERDGALAMSYASNWRFYYAYDLVTLYDRYHATYFKQDLTNIKFGDIAKGHDSRTPKESLLRGLRGLFEAQEAIATMAPDVQLELTHEIYWGTPGTPCDVAALKYVHYFHVPPNDYAGAGNPRQRAAAQPLLNTDSLQARLIAGCWNARQQFFVHRGLPLRSIEYYGAATVNFAGSLTPKIQQRQLCSWFMGVPSVFAGDLESLSELNRSVYREGFALLDRLNKQYDVYAYFQFSGVPAPTDTDWHWWGKLNETGCGAVVVLRGSGGADTRNINVPWVQPEGTYRVRACFANREAGVFSGEELINGKLSLALERYGQEILEIMPAANR</sequence>
<evidence type="ECO:0000313" key="1">
    <source>
        <dbReference type="EMBL" id="GGC15040.1"/>
    </source>
</evidence>